<comment type="cofactor">
    <cofactor evidence="6">
        <name>[2Fe-2S] cluster</name>
        <dbReference type="ChEBI" id="CHEBI:190135"/>
    </cofactor>
</comment>
<dbReference type="Gene3D" id="3.10.20.30">
    <property type="match status" value="1"/>
</dbReference>
<dbReference type="RefSeq" id="WP_379091154.1">
    <property type="nucleotide sequence ID" value="NZ_JBHTJO010000002.1"/>
</dbReference>
<gene>
    <name evidence="8" type="ORF">ACFQ2F_14175</name>
</gene>
<dbReference type="PANTHER" id="PTHR23426">
    <property type="entry name" value="FERREDOXIN/ADRENODOXIN"/>
    <property type="match status" value="1"/>
</dbReference>
<feature type="domain" description="2Fe-2S ferredoxin-type" evidence="7">
    <location>
        <begin position="1"/>
        <end position="103"/>
    </location>
</feature>
<dbReference type="PRINTS" id="PR00355">
    <property type="entry name" value="ADRENODOXIN"/>
</dbReference>
<keyword evidence="2" id="KW-0001">2Fe-2S</keyword>
<sequence>MHITVHLPDGTTHRLEALEGWRVMEVIRDWGLPIKGECGGACACATCHVRVKEEWLDKLFPQSDEELEMLDGAFNVEDHSRLSCQIIMTPELDGLEVELAEDSLADLPPERLVVGG</sequence>
<evidence type="ECO:0000256" key="2">
    <source>
        <dbReference type="ARBA" id="ARBA00022714"/>
    </source>
</evidence>
<evidence type="ECO:0000259" key="7">
    <source>
        <dbReference type="PROSITE" id="PS51085"/>
    </source>
</evidence>
<dbReference type="InterPro" id="IPR018298">
    <property type="entry name" value="Adrenodoxin_Fe-S_BS"/>
</dbReference>
<dbReference type="InterPro" id="IPR001055">
    <property type="entry name" value="Adrenodoxin-like"/>
</dbReference>
<keyword evidence="3" id="KW-0479">Metal-binding</keyword>
<comment type="similarity">
    <text evidence="1">Belongs to the adrenodoxin/putidaredoxin family.</text>
</comment>
<dbReference type="InterPro" id="IPR036010">
    <property type="entry name" value="2Fe-2S_ferredoxin-like_sf"/>
</dbReference>
<accession>A0ABW3JDB3</accession>
<dbReference type="PROSITE" id="PS51085">
    <property type="entry name" value="2FE2S_FER_2"/>
    <property type="match status" value="1"/>
</dbReference>
<evidence type="ECO:0000256" key="3">
    <source>
        <dbReference type="ARBA" id="ARBA00022723"/>
    </source>
</evidence>
<keyword evidence="9" id="KW-1185">Reference proteome</keyword>
<comment type="caution">
    <text evidence="8">The sequence shown here is derived from an EMBL/GenBank/DDBJ whole genome shotgun (WGS) entry which is preliminary data.</text>
</comment>
<keyword evidence="4" id="KW-0408">Iron</keyword>
<dbReference type="InterPro" id="IPR012675">
    <property type="entry name" value="Beta-grasp_dom_sf"/>
</dbReference>
<dbReference type="Proteomes" id="UP001597102">
    <property type="component" value="Unassembled WGS sequence"/>
</dbReference>
<organism evidence="8 9">
    <name type="scientific">Methyloligella solikamskensis</name>
    <dbReference type="NCBI Taxonomy" id="1177756"/>
    <lineage>
        <taxon>Bacteria</taxon>
        <taxon>Pseudomonadati</taxon>
        <taxon>Pseudomonadota</taxon>
        <taxon>Alphaproteobacteria</taxon>
        <taxon>Hyphomicrobiales</taxon>
        <taxon>Hyphomicrobiaceae</taxon>
        <taxon>Methyloligella</taxon>
    </lineage>
</organism>
<evidence type="ECO:0000256" key="5">
    <source>
        <dbReference type="ARBA" id="ARBA00023014"/>
    </source>
</evidence>
<protein>
    <submittedName>
        <fullName evidence="8">2Fe-2S iron-sulfur cluster-binding protein</fullName>
    </submittedName>
</protein>
<keyword evidence="5" id="KW-0411">Iron-sulfur</keyword>
<dbReference type="PANTHER" id="PTHR23426:SF63">
    <property type="entry name" value="TRANSFER PROTEIN, PUTATIVE-RELATED"/>
    <property type="match status" value="1"/>
</dbReference>
<dbReference type="EMBL" id="JBHTJO010000002">
    <property type="protein sequence ID" value="MFD0988246.1"/>
    <property type="molecule type" value="Genomic_DNA"/>
</dbReference>
<name>A0ABW3JDB3_9HYPH</name>
<evidence type="ECO:0000256" key="6">
    <source>
        <dbReference type="ARBA" id="ARBA00034078"/>
    </source>
</evidence>
<proteinExistence type="inferred from homology"/>
<evidence type="ECO:0000313" key="9">
    <source>
        <dbReference type="Proteomes" id="UP001597102"/>
    </source>
</evidence>
<evidence type="ECO:0000256" key="1">
    <source>
        <dbReference type="ARBA" id="ARBA00010914"/>
    </source>
</evidence>
<dbReference type="CDD" id="cd00207">
    <property type="entry name" value="fer2"/>
    <property type="match status" value="1"/>
</dbReference>
<dbReference type="SUPFAM" id="SSF54292">
    <property type="entry name" value="2Fe-2S ferredoxin-like"/>
    <property type="match status" value="1"/>
</dbReference>
<dbReference type="PROSITE" id="PS00814">
    <property type="entry name" value="ADX"/>
    <property type="match status" value="1"/>
</dbReference>
<evidence type="ECO:0000313" key="8">
    <source>
        <dbReference type="EMBL" id="MFD0988246.1"/>
    </source>
</evidence>
<dbReference type="Pfam" id="PF00111">
    <property type="entry name" value="Fer2"/>
    <property type="match status" value="1"/>
</dbReference>
<dbReference type="InterPro" id="IPR001041">
    <property type="entry name" value="2Fe-2S_ferredoxin-type"/>
</dbReference>
<evidence type="ECO:0000256" key="4">
    <source>
        <dbReference type="ARBA" id="ARBA00023004"/>
    </source>
</evidence>
<reference evidence="9" key="1">
    <citation type="journal article" date="2019" name="Int. J. Syst. Evol. Microbiol.">
        <title>The Global Catalogue of Microorganisms (GCM) 10K type strain sequencing project: providing services to taxonomists for standard genome sequencing and annotation.</title>
        <authorList>
            <consortium name="The Broad Institute Genomics Platform"/>
            <consortium name="The Broad Institute Genome Sequencing Center for Infectious Disease"/>
            <person name="Wu L."/>
            <person name="Ma J."/>
        </authorList>
    </citation>
    <scope>NUCLEOTIDE SEQUENCE [LARGE SCALE GENOMIC DNA]</scope>
    <source>
        <strain evidence="9">CCUG 61697</strain>
    </source>
</reference>